<organism evidence="1 2">
    <name type="scientific">Panicum virgatum</name>
    <name type="common">Blackwell switchgrass</name>
    <dbReference type="NCBI Taxonomy" id="38727"/>
    <lineage>
        <taxon>Eukaryota</taxon>
        <taxon>Viridiplantae</taxon>
        <taxon>Streptophyta</taxon>
        <taxon>Embryophyta</taxon>
        <taxon>Tracheophyta</taxon>
        <taxon>Spermatophyta</taxon>
        <taxon>Magnoliopsida</taxon>
        <taxon>Liliopsida</taxon>
        <taxon>Poales</taxon>
        <taxon>Poaceae</taxon>
        <taxon>PACMAD clade</taxon>
        <taxon>Panicoideae</taxon>
        <taxon>Panicodae</taxon>
        <taxon>Paniceae</taxon>
        <taxon>Panicinae</taxon>
        <taxon>Panicum</taxon>
        <taxon>Panicum sect. Hiantes</taxon>
    </lineage>
</organism>
<name>A0A8T0MWD9_PANVG</name>
<protein>
    <submittedName>
        <fullName evidence="1">Uncharacterized protein</fullName>
    </submittedName>
</protein>
<gene>
    <name evidence="1" type="ORF">PVAP13_9NG701714</name>
</gene>
<dbReference type="EMBL" id="CM029054">
    <property type="protein sequence ID" value="KAG2541791.1"/>
    <property type="molecule type" value="Genomic_DNA"/>
</dbReference>
<reference evidence="1" key="1">
    <citation type="submission" date="2020-05" db="EMBL/GenBank/DDBJ databases">
        <title>WGS assembly of Panicum virgatum.</title>
        <authorList>
            <person name="Lovell J.T."/>
            <person name="Jenkins J."/>
            <person name="Shu S."/>
            <person name="Juenger T.E."/>
            <person name="Schmutz J."/>
        </authorList>
    </citation>
    <scope>NUCLEOTIDE SEQUENCE</scope>
    <source>
        <strain evidence="1">AP13</strain>
    </source>
</reference>
<evidence type="ECO:0000313" key="2">
    <source>
        <dbReference type="Proteomes" id="UP000823388"/>
    </source>
</evidence>
<comment type="caution">
    <text evidence="1">The sequence shown here is derived from an EMBL/GenBank/DDBJ whole genome shotgun (WGS) entry which is preliminary data.</text>
</comment>
<keyword evidence="2" id="KW-1185">Reference proteome</keyword>
<proteinExistence type="predicted"/>
<accession>A0A8T0MWD9</accession>
<sequence>MRRCPSHDARLRCPRGRLGAEDRIRRGCRLLTASAQLPALGLPPLAALSSRFVLSSPQHQVSSISLCSSSSKRCRVAEPFFPSAGTEAANQSTTSFCQTNQQHIISLLSPPSKQNSALRLHLFLFHDINICRRRVEVNGKLHGATACVDDKGLPRLWSAAGRSGAADRWTG</sequence>
<dbReference type="AlphaFoldDB" id="A0A8T0MWD9"/>
<dbReference type="Proteomes" id="UP000823388">
    <property type="component" value="Chromosome 9N"/>
</dbReference>
<evidence type="ECO:0000313" key="1">
    <source>
        <dbReference type="EMBL" id="KAG2541791.1"/>
    </source>
</evidence>